<dbReference type="AlphaFoldDB" id="A0A2T0FMK6"/>
<evidence type="ECO:0000259" key="2">
    <source>
        <dbReference type="Pfam" id="PF04428"/>
    </source>
</evidence>
<dbReference type="RefSeq" id="XP_024666150.1">
    <property type="nucleotide sequence ID" value="XM_024810382.1"/>
</dbReference>
<keyword evidence="3" id="KW-0808">Transferase</keyword>
<keyword evidence="4" id="KW-1185">Reference proteome</keyword>
<name>A0A2T0FMK6_9ASCO</name>
<dbReference type="Pfam" id="PF04428">
    <property type="entry name" value="Choline_kin_N"/>
    <property type="match status" value="1"/>
</dbReference>
<dbReference type="Gene3D" id="3.30.200.20">
    <property type="entry name" value="Phosphorylase Kinase, domain 1"/>
    <property type="match status" value="1"/>
</dbReference>
<dbReference type="GeneID" id="36517573"/>
<dbReference type="PANTHER" id="PTHR22603:SF93">
    <property type="entry name" value="RE24176P"/>
    <property type="match status" value="1"/>
</dbReference>
<dbReference type="Proteomes" id="UP000238350">
    <property type="component" value="Unassembled WGS sequence"/>
</dbReference>
<proteinExistence type="inferred from homology"/>
<sequence>MRRRSSSCKNDSGDEEPEIRHSDFFLDDKLPEEYFKQDIINLAHELHVPGWSSVALDMAEDLLVVRITGALTNSVYSVRAPSYVKETLKKEYEGRTLAHRIPQHILLRVYGPQVDSLIDRQRELSTVALLTRNKIGPRLFGTFKNGRFEQFLNAKPLHHEDLWKPETSRLIAKRMREFHDSIPLSAEQRAGGPVAWAMLRKWEIPVRERFEQLEVKDPGITERVLQCGLEQFLATIAEVRKHIEAQYKPGEINKSLVLAHNDTQYGNILRVEPPKGSPLIMPQNEHRQLVVIDFEYSGPNVPAYDIVNHFCEWMGDYHHPTMPHHIWLERYPTKEQQMIFINSYVEHGSPDFDEATMEAEANELYKLCKLWRPIVSSHWAFWGIVQTPIPGQEDLELRDGMLTCRGSYDVVSSSPPNPVEIVDEVDEFDCMAYAKEKISLFWEDVRALGVKI</sequence>
<dbReference type="GO" id="GO:0005737">
    <property type="term" value="C:cytoplasm"/>
    <property type="evidence" value="ECO:0007669"/>
    <property type="project" value="TreeGrafter"/>
</dbReference>
<dbReference type="Gene3D" id="3.90.1200.10">
    <property type="match status" value="1"/>
</dbReference>
<dbReference type="EMBL" id="NDIQ01000022">
    <property type="protein sequence ID" value="PRT56205.1"/>
    <property type="molecule type" value="Genomic_DNA"/>
</dbReference>
<dbReference type="GO" id="GO:0004305">
    <property type="term" value="F:ethanolamine kinase activity"/>
    <property type="evidence" value="ECO:0007669"/>
    <property type="project" value="TreeGrafter"/>
</dbReference>
<dbReference type="InterPro" id="IPR011009">
    <property type="entry name" value="Kinase-like_dom_sf"/>
</dbReference>
<dbReference type="PANTHER" id="PTHR22603">
    <property type="entry name" value="CHOLINE/ETHANOALAMINE KINASE"/>
    <property type="match status" value="1"/>
</dbReference>
<dbReference type="OrthoDB" id="10267235at2759"/>
<comment type="caution">
    <text evidence="3">The sequence shown here is derived from an EMBL/GenBank/DDBJ whole genome shotgun (WGS) entry which is preliminary data.</text>
</comment>
<dbReference type="InterPro" id="IPR007521">
    <property type="entry name" value="Choline_kin_N"/>
</dbReference>
<evidence type="ECO:0000313" key="3">
    <source>
        <dbReference type="EMBL" id="PRT56205.1"/>
    </source>
</evidence>
<comment type="similarity">
    <text evidence="1">Belongs to the choline/ethanolamine kinase family.</text>
</comment>
<gene>
    <name evidence="3" type="ORF">B9G98_03825</name>
</gene>
<evidence type="ECO:0000313" key="4">
    <source>
        <dbReference type="Proteomes" id="UP000238350"/>
    </source>
</evidence>
<dbReference type="GO" id="GO:0004103">
    <property type="term" value="F:choline kinase activity"/>
    <property type="evidence" value="ECO:0007669"/>
    <property type="project" value="TreeGrafter"/>
</dbReference>
<keyword evidence="3" id="KW-0418">Kinase</keyword>
<dbReference type="GO" id="GO:0006646">
    <property type="term" value="P:phosphatidylethanolamine biosynthetic process"/>
    <property type="evidence" value="ECO:0007669"/>
    <property type="project" value="TreeGrafter"/>
</dbReference>
<reference evidence="3 4" key="1">
    <citation type="submission" date="2017-04" db="EMBL/GenBank/DDBJ databases">
        <title>Genome sequencing of [Candida] sorbophila.</title>
        <authorList>
            <person name="Ahn J.O."/>
        </authorList>
    </citation>
    <scope>NUCLEOTIDE SEQUENCE [LARGE SCALE GENOMIC DNA]</scope>
    <source>
        <strain evidence="3 4">DS02</strain>
    </source>
</reference>
<protein>
    <submittedName>
        <fullName evidence="3">Choline kinase</fullName>
    </submittedName>
</protein>
<evidence type="ECO:0000256" key="1">
    <source>
        <dbReference type="ARBA" id="ARBA00038211"/>
    </source>
</evidence>
<dbReference type="STRING" id="45607.A0A2T0FMK6"/>
<feature type="domain" description="Choline kinase N-terminal" evidence="2">
    <location>
        <begin position="10"/>
        <end position="58"/>
    </location>
</feature>
<accession>A0A2T0FMK6</accession>
<dbReference type="CDD" id="cd05157">
    <property type="entry name" value="ETNK_euk"/>
    <property type="match status" value="1"/>
</dbReference>
<dbReference type="SUPFAM" id="SSF56112">
    <property type="entry name" value="Protein kinase-like (PK-like)"/>
    <property type="match status" value="1"/>
</dbReference>
<dbReference type="Pfam" id="PF01633">
    <property type="entry name" value="Choline_kinase"/>
    <property type="match status" value="1"/>
</dbReference>
<organism evidence="3 4">
    <name type="scientific">Wickerhamiella sorbophila</name>
    <dbReference type="NCBI Taxonomy" id="45607"/>
    <lineage>
        <taxon>Eukaryota</taxon>
        <taxon>Fungi</taxon>
        <taxon>Dikarya</taxon>
        <taxon>Ascomycota</taxon>
        <taxon>Saccharomycotina</taxon>
        <taxon>Dipodascomycetes</taxon>
        <taxon>Dipodascales</taxon>
        <taxon>Trichomonascaceae</taxon>
        <taxon>Wickerhamiella</taxon>
    </lineage>
</organism>